<dbReference type="VEuPathDB" id="FungiDB:sscle_11g083410"/>
<dbReference type="OMA" id="GSGPWFY"/>
<evidence type="ECO:0000313" key="3">
    <source>
        <dbReference type="Proteomes" id="UP000177798"/>
    </source>
</evidence>
<sequence length="223" mass="23564">MLFKAIQITLFSTLCYAAPTASNNILGRGTTTTAIALINGIAPDAVNSCAGAEFPAECATAAQAAIGILKAVGEAQFYAGEIGAMTALMAYETASFKYNINHFPGNPGQGTRNMQHPNYNLQYARSIDALKEPLAKITTATTTEGLSNATLNAILALVTTDEYTWGSAPWYLKTHCGASVRQGLAAGSNVGWMAYLLCVGATQDLPGRMVFWDRAKKTLKVGV</sequence>
<protein>
    <submittedName>
        <fullName evidence="2">Uncharacterized protein</fullName>
    </submittedName>
</protein>
<reference evidence="3" key="1">
    <citation type="journal article" date="2017" name="Genome Biol. Evol.">
        <title>The complete genome sequence of the phytopathogenic fungus Sclerotinia sclerotiorum reveals insights into the genome architecture of broad host range pathogens.</title>
        <authorList>
            <person name="Derbyshire M."/>
            <person name="Denton-Giles M."/>
            <person name="Hegedus D."/>
            <person name="Seifbarghy S."/>
            <person name="Rollins J."/>
            <person name="van Kan J."/>
            <person name="Seidl M.F."/>
            <person name="Faino L."/>
            <person name="Mbengue M."/>
            <person name="Navaud O."/>
            <person name="Raffaele S."/>
            <person name="Hammond-Kosack K."/>
            <person name="Heard S."/>
            <person name="Oliver R."/>
        </authorList>
    </citation>
    <scope>NUCLEOTIDE SEQUENCE [LARGE SCALE GENOMIC DNA]</scope>
    <source>
        <strain evidence="3">ATCC 18683 / 1980 / Ss-1</strain>
    </source>
</reference>
<dbReference type="EMBL" id="CP017824">
    <property type="protein sequence ID" value="APA13571.1"/>
    <property type="molecule type" value="Genomic_DNA"/>
</dbReference>
<keyword evidence="1" id="KW-0732">Signal</keyword>
<dbReference type="RefSeq" id="XP_001591155.1">
    <property type="nucleotide sequence ID" value="XM_001591105.1"/>
</dbReference>
<dbReference type="KEGG" id="ssl:SS1G_07780"/>
<evidence type="ECO:0000256" key="1">
    <source>
        <dbReference type="SAM" id="SignalP"/>
    </source>
</evidence>
<dbReference type="OrthoDB" id="2349272at2759"/>
<dbReference type="Proteomes" id="UP000177798">
    <property type="component" value="Chromosome 11"/>
</dbReference>
<feature type="chain" id="PRO_5010566972" evidence="1">
    <location>
        <begin position="18"/>
        <end position="223"/>
    </location>
</feature>
<evidence type="ECO:0000313" key="2">
    <source>
        <dbReference type="EMBL" id="APA13571.1"/>
    </source>
</evidence>
<feature type="signal peptide" evidence="1">
    <location>
        <begin position="1"/>
        <end position="17"/>
    </location>
</feature>
<accession>A0A1D9QF89</accession>
<gene>
    <name evidence="2" type="ORF">sscle_11g083410</name>
</gene>
<name>A0A1D9QF89_SCLS1</name>
<proteinExistence type="predicted"/>
<dbReference type="AlphaFoldDB" id="A0A1D9QF89"/>
<organism evidence="2 3">
    <name type="scientific">Sclerotinia sclerotiorum (strain ATCC 18683 / 1980 / Ss-1)</name>
    <name type="common">White mold</name>
    <name type="synonym">Whetzelinia sclerotiorum</name>
    <dbReference type="NCBI Taxonomy" id="665079"/>
    <lineage>
        <taxon>Eukaryota</taxon>
        <taxon>Fungi</taxon>
        <taxon>Dikarya</taxon>
        <taxon>Ascomycota</taxon>
        <taxon>Pezizomycotina</taxon>
        <taxon>Leotiomycetes</taxon>
        <taxon>Helotiales</taxon>
        <taxon>Sclerotiniaceae</taxon>
        <taxon>Sclerotinia</taxon>
    </lineage>
</organism>